<dbReference type="OrthoDB" id="5497947at2"/>
<dbReference type="AlphaFoldDB" id="Q091P4"/>
<evidence type="ECO:0000313" key="3">
    <source>
        <dbReference type="EMBL" id="EAU66466.1"/>
    </source>
</evidence>
<dbReference type="SUPFAM" id="SSF74653">
    <property type="entry name" value="TolA/TonB C-terminal domain"/>
    <property type="match status" value="1"/>
</dbReference>
<dbReference type="Pfam" id="PF13103">
    <property type="entry name" value="TonB_2"/>
    <property type="match status" value="1"/>
</dbReference>
<dbReference type="eggNOG" id="COG0810">
    <property type="taxonomic scope" value="Bacteria"/>
</dbReference>
<feature type="compositionally biased region" description="Pro residues" evidence="1">
    <location>
        <begin position="51"/>
        <end position="60"/>
    </location>
</feature>
<dbReference type="Proteomes" id="UP000032702">
    <property type="component" value="Unassembled WGS sequence"/>
</dbReference>
<dbReference type="Proteomes" id="UP000001351">
    <property type="component" value="Chromosome"/>
</dbReference>
<dbReference type="STRING" id="378806.STAUR_0852"/>
<dbReference type="EMBL" id="AAMD01000055">
    <property type="protein sequence ID" value="EAU66466.1"/>
    <property type="molecule type" value="Genomic_DNA"/>
</dbReference>
<evidence type="ECO:0000313" key="2">
    <source>
        <dbReference type="EMBL" id="ADO68656.1"/>
    </source>
</evidence>
<feature type="region of interest" description="Disordered" evidence="1">
    <location>
        <begin position="48"/>
        <end position="153"/>
    </location>
</feature>
<evidence type="ECO:0000313" key="4">
    <source>
        <dbReference type="Proteomes" id="UP000001351"/>
    </source>
</evidence>
<dbReference type="HOGENOM" id="CLU_675995_0_0_7"/>
<evidence type="ECO:0000313" key="5">
    <source>
        <dbReference type="Proteomes" id="UP000032702"/>
    </source>
</evidence>
<protein>
    <submittedName>
        <fullName evidence="2">Conserved uncharacterized protein</fullName>
    </submittedName>
</protein>
<reference evidence="2 4" key="2">
    <citation type="journal article" date="2011" name="Mol. Biol. Evol.">
        <title>Comparative genomic analysis of fruiting body formation in Myxococcales.</title>
        <authorList>
            <person name="Huntley S."/>
            <person name="Hamann N."/>
            <person name="Wegener-Feldbrugge S."/>
            <person name="Treuner-Lange A."/>
            <person name="Kube M."/>
            <person name="Reinhardt R."/>
            <person name="Klages S."/>
            <person name="Muller R."/>
            <person name="Ronning C.M."/>
            <person name="Nierman W.C."/>
            <person name="Sogaard-Andersen L."/>
        </authorList>
    </citation>
    <scope>NUCLEOTIDE SEQUENCE [LARGE SCALE GENOMIC DNA]</scope>
    <source>
        <strain evidence="2 4">DW4/3-1</strain>
    </source>
</reference>
<organism evidence="3 5">
    <name type="scientific">Stigmatella aurantiaca (strain DW4/3-1)</name>
    <dbReference type="NCBI Taxonomy" id="378806"/>
    <lineage>
        <taxon>Bacteria</taxon>
        <taxon>Pseudomonadati</taxon>
        <taxon>Myxococcota</taxon>
        <taxon>Myxococcia</taxon>
        <taxon>Myxococcales</taxon>
        <taxon>Cystobacterineae</taxon>
        <taxon>Archangiaceae</taxon>
        <taxon>Stigmatella</taxon>
    </lineage>
</organism>
<gene>
    <name evidence="2" type="ordered locus">STAUR_0852</name>
    <name evidence="3" type="ORF">STIAU_0558</name>
</gene>
<feature type="compositionally biased region" description="Pro residues" evidence="1">
    <location>
        <begin position="97"/>
        <end position="111"/>
    </location>
</feature>
<feature type="compositionally biased region" description="Low complexity" evidence="1">
    <location>
        <begin position="112"/>
        <end position="129"/>
    </location>
</feature>
<sequence length="407" mass="43219">MRRSRLGRAALASLLIHGVLLALLSGSEQAPVRPRSPLASSPVAVDLVFVPPAPPAPQAPPSSSRPEGPPRPPRPSRPKPSPPAPPPSAPLPEVSPATPPEASPSDAPPVDAPVASKPLMLSPPALQPGGPQPPSSEPSRGHTLRPGDPSLSPETLAAEELARVSARVQTFAESKLATVRVENGLVDPYFGRVDTALEKQMENAPLFGGKKTLERMARAYQDQAARYGAGQETNTPRHERAAPTASERLEALSRGNPADNPMRAFVQGGEALQRFAESKSGLVVILEIQQAPDGQLQSVRVVESSGNKAFDAYVVDSVPPALAGLAPPPEKALGLRKDGIRSRWAIEGTIVYLRPLKDMKGEDARYLAAMAALGVLAGRFEETTGDIEAVDLRHPHFLCRSRLLQVW</sequence>
<accession>Q091P4</accession>
<name>Q091P4_STIAD</name>
<proteinExistence type="predicted"/>
<keyword evidence="4" id="KW-1185">Reference proteome</keyword>
<reference evidence="3 5" key="1">
    <citation type="submission" date="2006-04" db="EMBL/GenBank/DDBJ databases">
        <authorList>
            <person name="Nierman W.C."/>
        </authorList>
    </citation>
    <scope>NUCLEOTIDE SEQUENCE [LARGE SCALE GENOMIC DNA]</scope>
    <source>
        <strain evidence="3 5">DW4/3-1</strain>
    </source>
</reference>
<evidence type="ECO:0000256" key="1">
    <source>
        <dbReference type="SAM" id="MobiDB-lite"/>
    </source>
</evidence>
<dbReference type="Gene3D" id="3.30.1150.10">
    <property type="match status" value="1"/>
</dbReference>
<dbReference type="KEGG" id="sur:STAUR_0852"/>
<feature type="compositionally biased region" description="Pro residues" evidence="1">
    <location>
        <begin position="67"/>
        <end position="90"/>
    </location>
</feature>
<dbReference type="EMBL" id="CP002271">
    <property type="protein sequence ID" value="ADO68656.1"/>
    <property type="molecule type" value="Genomic_DNA"/>
</dbReference>